<dbReference type="GO" id="GO:0006260">
    <property type="term" value="P:DNA replication"/>
    <property type="evidence" value="ECO:0007669"/>
    <property type="project" value="UniProtKB-KW"/>
</dbReference>
<dbReference type="PANTHER" id="PTHR47707">
    <property type="entry name" value="8-OXO-DGTP DIPHOSPHATASE"/>
    <property type="match status" value="1"/>
</dbReference>
<evidence type="ECO:0000256" key="1">
    <source>
        <dbReference type="ARBA" id="ARBA00001946"/>
    </source>
</evidence>
<evidence type="ECO:0000256" key="9">
    <source>
        <dbReference type="ARBA" id="ARBA00023204"/>
    </source>
</evidence>
<comment type="caution">
    <text evidence="13">The sequence shown here is derived from an EMBL/GenBank/DDBJ whole genome shotgun (WGS) entry which is preliminary data.</text>
</comment>
<dbReference type="GO" id="GO:0035539">
    <property type="term" value="F:8-oxo-7,8-dihydrodeoxyguanosine triphosphate pyrophosphatase activity"/>
    <property type="evidence" value="ECO:0007669"/>
    <property type="project" value="UniProtKB-EC"/>
</dbReference>
<evidence type="ECO:0000256" key="3">
    <source>
        <dbReference type="ARBA" id="ARBA00022457"/>
    </source>
</evidence>
<evidence type="ECO:0000256" key="10">
    <source>
        <dbReference type="ARBA" id="ARBA00035861"/>
    </source>
</evidence>
<evidence type="ECO:0000256" key="4">
    <source>
        <dbReference type="ARBA" id="ARBA00022705"/>
    </source>
</evidence>
<evidence type="ECO:0000256" key="8">
    <source>
        <dbReference type="ARBA" id="ARBA00022842"/>
    </source>
</evidence>
<accession>A0A9D1P5U7</accession>
<comment type="cofactor">
    <cofactor evidence="1">
        <name>Mg(2+)</name>
        <dbReference type="ChEBI" id="CHEBI:18420"/>
    </cofactor>
</comment>
<evidence type="ECO:0000256" key="11">
    <source>
        <dbReference type="ARBA" id="ARBA00038905"/>
    </source>
</evidence>
<reference evidence="13" key="1">
    <citation type="submission" date="2020-10" db="EMBL/GenBank/DDBJ databases">
        <authorList>
            <person name="Gilroy R."/>
        </authorList>
    </citation>
    <scope>NUCLEOTIDE SEQUENCE</scope>
    <source>
        <strain evidence="13">CHK183-6373</strain>
    </source>
</reference>
<dbReference type="InterPro" id="IPR000086">
    <property type="entry name" value="NUDIX_hydrolase_dom"/>
</dbReference>
<dbReference type="Proteomes" id="UP000886884">
    <property type="component" value="Unassembled WGS sequence"/>
</dbReference>
<organism evidence="13 14">
    <name type="scientific">Candidatus Ornithocaccomicrobium faecavium</name>
    <dbReference type="NCBI Taxonomy" id="2840890"/>
    <lineage>
        <taxon>Bacteria</taxon>
        <taxon>Bacillati</taxon>
        <taxon>Bacillota</taxon>
        <taxon>Clostridia</taxon>
        <taxon>Candidatus Ornithocaccomicrobium</taxon>
    </lineage>
</organism>
<dbReference type="SUPFAM" id="SSF101386">
    <property type="entry name" value="all-alpha NTP pyrophosphatases"/>
    <property type="match status" value="1"/>
</dbReference>
<evidence type="ECO:0000256" key="7">
    <source>
        <dbReference type="ARBA" id="ARBA00022801"/>
    </source>
</evidence>
<evidence type="ECO:0000256" key="5">
    <source>
        <dbReference type="ARBA" id="ARBA00022723"/>
    </source>
</evidence>
<dbReference type="InterPro" id="IPR025984">
    <property type="entry name" value="DCTPP"/>
</dbReference>
<dbReference type="Gene3D" id="1.10.287.1080">
    <property type="entry name" value="MazG-like"/>
    <property type="match status" value="1"/>
</dbReference>
<feature type="domain" description="Nudix hydrolase" evidence="12">
    <location>
        <begin position="1"/>
        <end position="125"/>
    </location>
</feature>
<dbReference type="GO" id="GO:0009143">
    <property type="term" value="P:nucleoside triphosphate catabolic process"/>
    <property type="evidence" value="ECO:0007669"/>
    <property type="project" value="InterPro"/>
</dbReference>
<evidence type="ECO:0000256" key="6">
    <source>
        <dbReference type="ARBA" id="ARBA00022763"/>
    </source>
</evidence>
<sequence length="231" mass="26083">MVDVVAALVWRGEAFLICQRPAGKARGLLWEFAGGKVEPGETPQQALVRECREELDIIVHVGEEFMQVTHAYPDITVRLTLFCAQIVSGEPRCLEHAALRWIRPEEIPQYDFCPADAPILERLRELDGARAGSLREMQKAAYQNKLDKGFNVTDVHKEFCLLYGEVAEAYDAYRKKQHSVGEELADVAIYLMGLAEILGVDLQAEVQRKMAINRARVYENKNGVLLKAQKK</sequence>
<keyword evidence="5" id="KW-0479">Metal-binding</keyword>
<dbReference type="InterPro" id="IPR020476">
    <property type="entry name" value="Nudix_hydrolase"/>
</dbReference>
<comment type="similarity">
    <text evidence="2">Belongs to the Nudix hydrolase family.</text>
</comment>
<dbReference type="EMBL" id="DVOT01000063">
    <property type="protein sequence ID" value="HIV27045.1"/>
    <property type="molecule type" value="Genomic_DNA"/>
</dbReference>
<dbReference type="GO" id="GO:0006281">
    <property type="term" value="P:DNA repair"/>
    <property type="evidence" value="ECO:0007669"/>
    <property type="project" value="UniProtKB-KW"/>
</dbReference>
<keyword evidence="7" id="KW-0378">Hydrolase</keyword>
<keyword evidence="6" id="KW-0227">DNA damage</keyword>
<proteinExistence type="inferred from homology"/>
<dbReference type="PANTHER" id="PTHR47707:SF1">
    <property type="entry name" value="NUDIX HYDROLASE FAMILY PROTEIN"/>
    <property type="match status" value="1"/>
</dbReference>
<reference evidence="13" key="2">
    <citation type="journal article" date="2021" name="PeerJ">
        <title>Extensive microbial diversity within the chicken gut microbiome revealed by metagenomics and culture.</title>
        <authorList>
            <person name="Gilroy R."/>
            <person name="Ravi A."/>
            <person name="Getino M."/>
            <person name="Pursley I."/>
            <person name="Horton D.L."/>
            <person name="Alikhan N.F."/>
            <person name="Baker D."/>
            <person name="Gharbi K."/>
            <person name="Hall N."/>
            <person name="Watson M."/>
            <person name="Adriaenssens E.M."/>
            <person name="Foster-Nyarko E."/>
            <person name="Jarju S."/>
            <person name="Secka A."/>
            <person name="Antonio M."/>
            <person name="Oren A."/>
            <person name="Chaudhuri R.R."/>
            <person name="La Ragione R."/>
            <person name="Hildebrand F."/>
            <person name="Pallen M.J."/>
        </authorList>
    </citation>
    <scope>NUCLEOTIDE SEQUENCE</scope>
    <source>
        <strain evidence="13">CHK183-6373</strain>
    </source>
</reference>
<keyword evidence="4" id="KW-0235">DNA replication</keyword>
<dbReference type="CDD" id="cd03425">
    <property type="entry name" value="NUDIX_MutT_NudA_like"/>
    <property type="match status" value="1"/>
</dbReference>
<dbReference type="Pfam" id="PF12643">
    <property type="entry name" value="MazG-like"/>
    <property type="match status" value="1"/>
</dbReference>
<protein>
    <recommendedName>
        <fullName evidence="11">8-oxo-dGTP diphosphatase</fullName>
        <ecNumber evidence="11">3.6.1.55</ecNumber>
    </recommendedName>
</protein>
<evidence type="ECO:0000313" key="14">
    <source>
        <dbReference type="Proteomes" id="UP000886884"/>
    </source>
</evidence>
<comment type="catalytic activity">
    <reaction evidence="10">
        <text>8-oxo-dGTP + H2O = 8-oxo-dGMP + diphosphate + H(+)</text>
        <dbReference type="Rhea" id="RHEA:31575"/>
        <dbReference type="ChEBI" id="CHEBI:15377"/>
        <dbReference type="ChEBI" id="CHEBI:15378"/>
        <dbReference type="ChEBI" id="CHEBI:33019"/>
        <dbReference type="ChEBI" id="CHEBI:63224"/>
        <dbReference type="ChEBI" id="CHEBI:77896"/>
        <dbReference type="EC" id="3.6.1.55"/>
    </reaction>
</comment>
<keyword evidence="8" id="KW-0460">Magnesium</keyword>
<gene>
    <name evidence="13" type="ORF">IAA64_03675</name>
</gene>
<dbReference type="PRINTS" id="PR00502">
    <property type="entry name" value="NUDIXFAMILY"/>
</dbReference>
<name>A0A9D1P5U7_9FIRM</name>
<dbReference type="Gene3D" id="3.90.79.10">
    <property type="entry name" value="Nucleoside Triphosphate Pyrophosphohydrolase"/>
    <property type="match status" value="1"/>
</dbReference>
<dbReference type="PROSITE" id="PS51462">
    <property type="entry name" value="NUDIX"/>
    <property type="match status" value="1"/>
</dbReference>
<dbReference type="GO" id="GO:0046872">
    <property type="term" value="F:metal ion binding"/>
    <property type="evidence" value="ECO:0007669"/>
    <property type="project" value="UniProtKB-KW"/>
</dbReference>
<dbReference type="GO" id="GO:0044716">
    <property type="term" value="F:8-oxo-GDP phosphatase activity"/>
    <property type="evidence" value="ECO:0007669"/>
    <property type="project" value="TreeGrafter"/>
</dbReference>
<keyword evidence="3" id="KW-0515">Mutator protein</keyword>
<dbReference type="SUPFAM" id="SSF55811">
    <property type="entry name" value="Nudix"/>
    <property type="match status" value="1"/>
</dbReference>
<dbReference type="InterPro" id="IPR029119">
    <property type="entry name" value="MutY_C"/>
</dbReference>
<keyword evidence="9" id="KW-0234">DNA repair</keyword>
<dbReference type="AlphaFoldDB" id="A0A9D1P5U7"/>
<dbReference type="Pfam" id="PF14815">
    <property type="entry name" value="NUDIX_4"/>
    <property type="match status" value="1"/>
</dbReference>
<dbReference type="EC" id="3.6.1.55" evidence="11"/>
<dbReference type="GO" id="GO:0008413">
    <property type="term" value="F:8-oxo-7,8-dihydroguanosine triphosphate pyrophosphatase activity"/>
    <property type="evidence" value="ECO:0007669"/>
    <property type="project" value="TreeGrafter"/>
</dbReference>
<dbReference type="InterPro" id="IPR015797">
    <property type="entry name" value="NUDIX_hydrolase-like_dom_sf"/>
</dbReference>
<dbReference type="InterPro" id="IPR047127">
    <property type="entry name" value="MutT-like"/>
</dbReference>
<evidence type="ECO:0000256" key="2">
    <source>
        <dbReference type="ARBA" id="ARBA00005582"/>
    </source>
</evidence>
<dbReference type="GO" id="GO:0044715">
    <property type="term" value="F:8-oxo-dGDP phosphatase activity"/>
    <property type="evidence" value="ECO:0007669"/>
    <property type="project" value="TreeGrafter"/>
</dbReference>
<evidence type="ECO:0000259" key="12">
    <source>
        <dbReference type="PROSITE" id="PS51462"/>
    </source>
</evidence>
<evidence type="ECO:0000313" key="13">
    <source>
        <dbReference type="EMBL" id="HIV27045.1"/>
    </source>
</evidence>